<feature type="compositionally biased region" description="Acidic residues" evidence="4">
    <location>
        <begin position="101"/>
        <end position="121"/>
    </location>
</feature>
<dbReference type="InterPro" id="IPR000014">
    <property type="entry name" value="PAS"/>
</dbReference>
<keyword evidence="7" id="KW-1185">Reference proteome</keyword>
<proteinExistence type="predicted"/>
<keyword evidence="3" id="KW-0157">Chromophore</keyword>
<evidence type="ECO:0000256" key="2">
    <source>
        <dbReference type="ARBA" id="ARBA00022643"/>
    </source>
</evidence>
<evidence type="ECO:0000313" key="7">
    <source>
        <dbReference type="Proteomes" id="UP001562354"/>
    </source>
</evidence>
<dbReference type="Gene3D" id="3.30.450.20">
    <property type="entry name" value="PAS domain"/>
    <property type="match status" value="1"/>
</dbReference>
<reference evidence="6 7" key="1">
    <citation type="submission" date="2024-07" db="EMBL/GenBank/DDBJ databases">
        <title>Draft sequence of the Neodothiora populina.</title>
        <authorList>
            <person name="Drown D.D."/>
            <person name="Schuette U.S."/>
            <person name="Buechlein A.B."/>
            <person name="Rusch D.R."/>
            <person name="Winton L.W."/>
            <person name="Adams G.A."/>
        </authorList>
    </citation>
    <scope>NUCLEOTIDE SEQUENCE [LARGE SCALE GENOMIC DNA]</scope>
    <source>
        <strain evidence="6 7">CPC 39397</strain>
    </source>
</reference>
<comment type="caution">
    <text evidence="6">The sequence shown here is derived from an EMBL/GenBank/DDBJ whole genome shotgun (WGS) entry which is preliminary data.</text>
</comment>
<evidence type="ECO:0000259" key="5">
    <source>
        <dbReference type="PROSITE" id="PS50112"/>
    </source>
</evidence>
<dbReference type="PANTHER" id="PTHR47429">
    <property type="entry name" value="PROTEIN TWIN LOV 1"/>
    <property type="match status" value="1"/>
</dbReference>
<gene>
    <name evidence="6" type="ORF">AAFC00_002409</name>
</gene>
<feature type="compositionally biased region" description="Basic and acidic residues" evidence="4">
    <location>
        <begin position="84"/>
        <end position="100"/>
    </location>
</feature>
<feature type="region of interest" description="Disordered" evidence="4">
    <location>
        <begin position="1"/>
        <end position="121"/>
    </location>
</feature>
<organism evidence="6 7">
    <name type="scientific">Neodothiora populina</name>
    <dbReference type="NCBI Taxonomy" id="2781224"/>
    <lineage>
        <taxon>Eukaryota</taxon>
        <taxon>Fungi</taxon>
        <taxon>Dikarya</taxon>
        <taxon>Ascomycota</taxon>
        <taxon>Pezizomycotina</taxon>
        <taxon>Dothideomycetes</taxon>
        <taxon>Dothideomycetidae</taxon>
        <taxon>Dothideales</taxon>
        <taxon>Dothioraceae</taxon>
        <taxon>Neodothiora</taxon>
    </lineage>
</organism>
<dbReference type="Proteomes" id="UP001562354">
    <property type="component" value="Unassembled WGS sequence"/>
</dbReference>
<evidence type="ECO:0000313" key="6">
    <source>
        <dbReference type="EMBL" id="KAL1301950.1"/>
    </source>
</evidence>
<dbReference type="InterPro" id="IPR035965">
    <property type="entry name" value="PAS-like_dom_sf"/>
</dbReference>
<feature type="domain" description="PAS" evidence="5">
    <location>
        <begin position="209"/>
        <end position="231"/>
    </location>
</feature>
<accession>A0ABR3P700</accession>
<name>A0ABR3P700_9PEZI</name>
<keyword evidence="2" id="KW-0288">FMN</keyword>
<sequence length="334" mass="37205">MMTAISLLRSHSTISQPGAGRNKSGVIMKRASPTDHNGAERVMKRRQHATQAGEHMSTQQELNQRDEVRVESRLPERSSGAANAKDEHVTRARDEHKKLQEEDEDEDDDSSIYSEDDDEDDEYGQFAEVEDPIATAAPAARATDRVPANAVKPSPNPYFYDGLYAPSGFDMMGILLRVATRSNPIIDIGMVDTNCALVLCDTFQPDCPIVYCSEGFEALTGYKQEEILGRNCRFLQKPPAVPIETESSRRNTAATSRYTSHKVQELDLAALADFKAQIMSGNEAQITVTNYTRWGAPFTNILTAIPLSWDTAPAERKRYIVGFQVNREAVFINR</sequence>
<protein>
    <recommendedName>
        <fullName evidence="5">PAS domain-containing protein</fullName>
    </recommendedName>
</protein>
<dbReference type="CDD" id="cd00130">
    <property type="entry name" value="PAS"/>
    <property type="match status" value="1"/>
</dbReference>
<dbReference type="PANTHER" id="PTHR47429:SF7">
    <property type="entry name" value="GATA-FACTOR"/>
    <property type="match status" value="1"/>
</dbReference>
<dbReference type="GeneID" id="95976111"/>
<dbReference type="RefSeq" id="XP_069198226.1">
    <property type="nucleotide sequence ID" value="XM_069341716.1"/>
</dbReference>
<keyword evidence="1" id="KW-0285">Flavoprotein</keyword>
<dbReference type="SUPFAM" id="SSF55785">
    <property type="entry name" value="PYP-like sensor domain (PAS domain)"/>
    <property type="match status" value="1"/>
</dbReference>
<evidence type="ECO:0000256" key="3">
    <source>
        <dbReference type="ARBA" id="ARBA00022991"/>
    </source>
</evidence>
<feature type="compositionally biased region" description="Basic and acidic residues" evidence="4">
    <location>
        <begin position="63"/>
        <end position="76"/>
    </location>
</feature>
<dbReference type="Pfam" id="PF13426">
    <property type="entry name" value="PAS_9"/>
    <property type="match status" value="1"/>
</dbReference>
<evidence type="ECO:0000256" key="1">
    <source>
        <dbReference type="ARBA" id="ARBA00022630"/>
    </source>
</evidence>
<dbReference type="PROSITE" id="PS50112">
    <property type="entry name" value="PAS"/>
    <property type="match status" value="1"/>
</dbReference>
<dbReference type="EMBL" id="JBFMKM010000012">
    <property type="protein sequence ID" value="KAL1301950.1"/>
    <property type="molecule type" value="Genomic_DNA"/>
</dbReference>
<evidence type="ECO:0000256" key="4">
    <source>
        <dbReference type="SAM" id="MobiDB-lite"/>
    </source>
</evidence>